<keyword evidence="2" id="KW-1185">Reference proteome</keyword>
<evidence type="ECO:0000313" key="2">
    <source>
        <dbReference type="Proteomes" id="UP001177021"/>
    </source>
</evidence>
<dbReference type="EMBL" id="CASHSV030000206">
    <property type="protein sequence ID" value="CAJ2652075.1"/>
    <property type="molecule type" value="Genomic_DNA"/>
</dbReference>
<proteinExistence type="predicted"/>
<sequence length="242" mass="27645">MVVRINDLVGNGISGILQKWVNYGRGWRHRWFLLQDGVLSYYKIHGPDKVVINPETEKGFKVIGDESMLIISSNRNSLHSQHQLKAFCEIQLKVSTIRESRSDDKRFSIFTGTKTLHLKAETPRKKISICSFWRPVSRRAIKAYSAYHILKGLQMARYRYLFALSCFHMCLLNEAVAAVCPCNDPALEVPNGAAGHYLLGLVYRYTDRLKSVIHHFNQALSLDPLHWVAYEELCILGSSYAS</sequence>
<organism evidence="1 2">
    <name type="scientific">Trifolium pratense</name>
    <name type="common">Red clover</name>
    <dbReference type="NCBI Taxonomy" id="57577"/>
    <lineage>
        <taxon>Eukaryota</taxon>
        <taxon>Viridiplantae</taxon>
        <taxon>Streptophyta</taxon>
        <taxon>Embryophyta</taxon>
        <taxon>Tracheophyta</taxon>
        <taxon>Spermatophyta</taxon>
        <taxon>Magnoliopsida</taxon>
        <taxon>eudicotyledons</taxon>
        <taxon>Gunneridae</taxon>
        <taxon>Pentapetalae</taxon>
        <taxon>rosids</taxon>
        <taxon>fabids</taxon>
        <taxon>Fabales</taxon>
        <taxon>Fabaceae</taxon>
        <taxon>Papilionoideae</taxon>
        <taxon>50 kb inversion clade</taxon>
        <taxon>NPAAA clade</taxon>
        <taxon>Hologalegina</taxon>
        <taxon>IRL clade</taxon>
        <taxon>Trifolieae</taxon>
        <taxon>Trifolium</taxon>
    </lineage>
</organism>
<name>A0ACB0K8I3_TRIPR</name>
<comment type="caution">
    <text evidence="1">The sequence shown here is derived from an EMBL/GenBank/DDBJ whole genome shotgun (WGS) entry which is preliminary data.</text>
</comment>
<gene>
    <name evidence="1" type="ORF">MILVUS5_LOCUS19616</name>
</gene>
<protein>
    <submittedName>
        <fullName evidence="1">Uncharacterized protein</fullName>
    </submittedName>
</protein>
<accession>A0ACB0K8I3</accession>
<dbReference type="Proteomes" id="UP001177021">
    <property type="component" value="Unassembled WGS sequence"/>
</dbReference>
<evidence type="ECO:0000313" key="1">
    <source>
        <dbReference type="EMBL" id="CAJ2652075.1"/>
    </source>
</evidence>
<reference evidence="1" key="1">
    <citation type="submission" date="2023-10" db="EMBL/GenBank/DDBJ databases">
        <authorList>
            <person name="Rodriguez Cubillos JULIANA M."/>
            <person name="De Vega J."/>
        </authorList>
    </citation>
    <scope>NUCLEOTIDE SEQUENCE</scope>
</reference>